<dbReference type="Gene3D" id="1.20.58.90">
    <property type="match status" value="1"/>
</dbReference>
<dbReference type="SUPFAM" id="SSF46988">
    <property type="entry name" value="Tubulin chaperone cofactor A"/>
    <property type="match status" value="1"/>
</dbReference>
<evidence type="ECO:0000256" key="11">
    <source>
        <dbReference type="SAM" id="Coils"/>
    </source>
</evidence>
<keyword evidence="5 10" id="KW-0963">Cytoplasm</keyword>
<comment type="similarity">
    <text evidence="3 10">Belongs to the TBCA family.</text>
</comment>
<dbReference type="PANTHER" id="PTHR21500:SF0">
    <property type="entry name" value="TUBULIN-SPECIFIC CHAPERONE A"/>
    <property type="match status" value="1"/>
</dbReference>
<dbReference type="FunFam" id="1.20.58.90:FF:000010">
    <property type="entry name" value="Tubulin-specific chaperone A"/>
    <property type="match status" value="1"/>
</dbReference>
<evidence type="ECO:0000256" key="10">
    <source>
        <dbReference type="RuleBase" id="RU364030"/>
    </source>
</evidence>
<dbReference type="InterPro" id="IPR004226">
    <property type="entry name" value="TBCA"/>
</dbReference>
<dbReference type="GO" id="GO:0007023">
    <property type="term" value="P:post-chaperonin tubulin folding pathway"/>
    <property type="evidence" value="ECO:0007669"/>
    <property type="project" value="UniProtKB-UniRule"/>
</dbReference>
<evidence type="ECO:0000256" key="2">
    <source>
        <dbReference type="ARBA" id="ARBA00004245"/>
    </source>
</evidence>
<dbReference type="PANTHER" id="PTHR21500">
    <property type="entry name" value="TUBULIN-SPECIFIC CHAPERONE A"/>
    <property type="match status" value="1"/>
</dbReference>
<evidence type="ECO:0000256" key="5">
    <source>
        <dbReference type="ARBA" id="ARBA00022490"/>
    </source>
</evidence>
<keyword evidence="8 10" id="KW-0206">Cytoskeleton</keyword>
<name>A0AAD9Q540_ACRCE</name>
<evidence type="ECO:0000256" key="8">
    <source>
        <dbReference type="ARBA" id="ARBA00023212"/>
    </source>
</evidence>
<dbReference type="AlphaFoldDB" id="A0AAD9Q540"/>
<comment type="caution">
    <text evidence="12">The sequence shown here is derived from an EMBL/GenBank/DDBJ whole genome shotgun (WGS) entry which is preliminary data.</text>
</comment>
<dbReference type="GO" id="GO:0048487">
    <property type="term" value="F:beta-tubulin binding"/>
    <property type="evidence" value="ECO:0007669"/>
    <property type="project" value="InterPro"/>
</dbReference>
<reference evidence="12" key="1">
    <citation type="journal article" date="2023" name="G3 (Bethesda)">
        <title>Whole genome assembly and annotation of the endangered Caribbean coral Acropora cervicornis.</title>
        <authorList>
            <person name="Selwyn J.D."/>
            <person name="Vollmer S.V."/>
        </authorList>
    </citation>
    <scope>NUCLEOTIDE SEQUENCE</scope>
    <source>
        <strain evidence="12">K2</strain>
    </source>
</reference>
<evidence type="ECO:0000256" key="4">
    <source>
        <dbReference type="ARBA" id="ARBA00015002"/>
    </source>
</evidence>
<evidence type="ECO:0000313" key="13">
    <source>
        <dbReference type="Proteomes" id="UP001249851"/>
    </source>
</evidence>
<sequence length="111" mass="12719">MASASDPKRQLHIKTGVLKRLSKEKVMYEKEVVDQSAKIDKMKAENKDEHDIKKQIEVLEESKIMIPDCKRRIKAAYNDLQTLVASTEADCADLVEFKNAKELLEKTVLED</sequence>
<gene>
    <name evidence="12" type="ORF">P5673_023960</name>
</gene>
<comment type="function">
    <text evidence="1">Tubulin-folding protein; involved in the early step of the tubulin folding pathway.</text>
</comment>
<reference evidence="12" key="2">
    <citation type="journal article" date="2023" name="Science">
        <title>Genomic signatures of disease resistance in endangered staghorn corals.</title>
        <authorList>
            <person name="Vollmer S.V."/>
            <person name="Selwyn J.D."/>
            <person name="Despard B.A."/>
            <person name="Roesel C.L."/>
        </authorList>
    </citation>
    <scope>NUCLEOTIDE SEQUENCE</scope>
    <source>
        <strain evidence="12">K2</strain>
    </source>
</reference>
<organism evidence="12 13">
    <name type="scientific">Acropora cervicornis</name>
    <name type="common">Staghorn coral</name>
    <dbReference type="NCBI Taxonomy" id="6130"/>
    <lineage>
        <taxon>Eukaryota</taxon>
        <taxon>Metazoa</taxon>
        <taxon>Cnidaria</taxon>
        <taxon>Anthozoa</taxon>
        <taxon>Hexacorallia</taxon>
        <taxon>Scleractinia</taxon>
        <taxon>Astrocoeniina</taxon>
        <taxon>Acroporidae</taxon>
        <taxon>Acropora</taxon>
    </lineage>
</organism>
<evidence type="ECO:0000313" key="12">
    <source>
        <dbReference type="EMBL" id="KAK2554511.1"/>
    </source>
</evidence>
<comment type="subcellular location">
    <subcellularLocation>
        <location evidence="2 10">Cytoplasm</location>
        <location evidence="2 10">Cytoskeleton</location>
    </subcellularLocation>
</comment>
<evidence type="ECO:0000256" key="1">
    <source>
        <dbReference type="ARBA" id="ARBA00003046"/>
    </source>
</evidence>
<proteinExistence type="inferred from homology"/>
<evidence type="ECO:0000256" key="3">
    <source>
        <dbReference type="ARBA" id="ARBA00006806"/>
    </source>
</evidence>
<evidence type="ECO:0000256" key="6">
    <source>
        <dbReference type="ARBA" id="ARBA00022701"/>
    </source>
</evidence>
<dbReference type="GO" id="GO:0005874">
    <property type="term" value="C:microtubule"/>
    <property type="evidence" value="ECO:0007669"/>
    <property type="project" value="UniProtKB-KW"/>
</dbReference>
<evidence type="ECO:0000256" key="9">
    <source>
        <dbReference type="ARBA" id="ARBA00026055"/>
    </source>
</evidence>
<feature type="coiled-coil region" evidence="11">
    <location>
        <begin position="18"/>
        <end position="62"/>
    </location>
</feature>
<dbReference type="EMBL" id="JARQWQ010000069">
    <property type="protein sequence ID" value="KAK2554511.1"/>
    <property type="molecule type" value="Genomic_DNA"/>
</dbReference>
<accession>A0AAD9Q540</accession>
<protein>
    <recommendedName>
        <fullName evidence="4 10">Tubulin-specific chaperone A</fullName>
    </recommendedName>
</protein>
<dbReference type="Proteomes" id="UP001249851">
    <property type="component" value="Unassembled WGS sequence"/>
</dbReference>
<dbReference type="GO" id="GO:0007021">
    <property type="term" value="P:tubulin complex assembly"/>
    <property type="evidence" value="ECO:0007669"/>
    <property type="project" value="UniProtKB-UniRule"/>
</dbReference>
<keyword evidence="6 10" id="KW-0493">Microtubule</keyword>
<evidence type="ECO:0000256" key="7">
    <source>
        <dbReference type="ARBA" id="ARBA00023186"/>
    </source>
</evidence>
<dbReference type="GO" id="GO:0005829">
    <property type="term" value="C:cytosol"/>
    <property type="evidence" value="ECO:0007669"/>
    <property type="project" value="TreeGrafter"/>
</dbReference>
<dbReference type="Pfam" id="PF02970">
    <property type="entry name" value="TBCA"/>
    <property type="match status" value="1"/>
</dbReference>
<keyword evidence="11" id="KW-0175">Coiled coil</keyword>
<keyword evidence="13" id="KW-1185">Reference proteome</keyword>
<comment type="subunit">
    <text evidence="9 10">Supercomplex made of cofactors A to E. Cofactors A and D function by capturing and stabilizing tubulin in a quasi-native conformation. Cofactor E binds to the cofactor D-tubulin complex; interaction with cofactor C then causes the release of tubulin polypeptides that are committed to the native state.</text>
</comment>
<keyword evidence="7 10" id="KW-0143">Chaperone</keyword>
<dbReference type="InterPro" id="IPR036126">
    <property type="entry name" value="TBCA_sf"/>
</dbReference>